<name>A0ABS9VHZ2_9BACT</name>
<gene>
    <name evidence="1" type="ORF">MM213_19265</name>
</gene>
<organism evidence="1 2">
    <name type="scientific">Belliella alkalica</name>
    <dbReference type="NCBI Taxonomy" id="1730871"/>
    <lineage>
        <taxon>Bacteria</taxon>
        <taxon>Pseudomonadati</taxon>
        <taxon>Bacteroidota</taxon>
        <taxon>Cytophagia</taxon>
        <taxon>Cytophagales</taxon>
        <taxon>Cyclobacteriaceae</taxon>
        <taxon>Belliella</taxon>
    </lineage>
</organism>
<dbReference type="InterPro" id="IPR010870">
    <property type="entry name" value="Porin_O/P"/>
</dbReference>
<comment type="caution">
    <text evidence="1">The sequence shown here is derived from an EMBL/GenBank/DDBJ whole genome shotgun (WGS) entry which is preliminary data.</text>
</comment>
<dbReference type="Gene3D" id="2.40.160.10">
    <property type="entry name" value="Porin"/>
    <property type="match status" value="1"/>
</dbReference>
<dbReference type="InterPro" id="IPR023614">
    <property type="entry name" value="Porin_dom_sf"/>
</dbReference>
<evidence type="ECO:0000313" key="1">
    <source>
        <dbReference type="EMBL" id="MCH7415650.1"/>
    </source>
</evidence>
<sequence length="413" mass="46786">MKKITAMEKYILDRKVYIFMLFIFTVFSGSKLFSQTVESDERALLNVDEGIKFSKDSLFQMNLRFRMQNRAGFNSIYNGDNLGVEQFEMRVRRLRLRLDGYVLSPKFQYYIQLAFSKADLDLETGDIAQPVRDAILYYTINKNFYLGFGQSKLPGNRERVISSGNLQFADRSIANSLFTLDRDFGLFGYYTLRTKSEAIFLLKGAISSGDGRNASAINNGLSYTGRVEVLPFGVFSNSGDYSEGDLEFEPRPKLSIGMTLSENQKAVRTGGQLGADLFQARTLNSIIVDAMFKYKGWGLMSEYMSRSTNDPITTNELGDVRFVIVGKGMNTHVSRMVGPKSELALRYAFVVPDASIDTYLDRVDESLIGFTHYLNGHRIKVQANIGYRWLEGLYQIENSGNSWTGMFQVEFGI</sequence>
<dbReference type="Pfam" id="PF07396">
    <property type="entry name" value="Porin_O_P"/>
    <property type="match status" value="1"/>
</dbReference>
<keyword evidence="2" id="KW-1185">Reference proteome</keyword>
<proteinExistence type="predicted"/>
<dbReference type="EMBL" id="JAKZGO010000027">
    <property type="protein sequence ID" value="MCH7415650.1"/>
    <property type="molecule type" value="Genomic_DNA"/>
</dbReference>
<dbReference type="Proteomes" id="UP001165430">
    <property type="component" value="Unassembled WGS sequence"/>
</dbReference>
<reference evidence="1" key="1">
    <citation type="submission" date="2022-03" db="EMBL/GenBank/DDBJ databases">
        <title>De novo assembled genomes of Belliella spp. (Cyclobacteriaceae) strains.</title>
        <authorList>
            <person name="Szabo A."/>
            <person name="Korponai K."/>
            <person name="Felfoldi T."/>
        </authorList>
    </citation>
    <scope>NUCLEOTIDE SEQUENCE</scope>
    <source>
        <strain evidence="1">DSM 111903</strain>
    </source>
</reference>
<evidence type="ECO:0000313" key="2">
    <source>
        <dbReference type="Proteomes" id="UP001165430"/>
    </source>
</evidence>
<accession>A0ABS9VHZ2</accession>
<protein>
    <submittedName>
        <fullName evidence="1">OprO/OprP family phosphate-selective porin</fullName>
    </submittedName>
</protein>